<dbReference type="GO" id="GO:0006313">
    <property type="term" value="P:DNA transposition"/>
    <property type="evidence" value="ECO:0007669"/>
    <property type="project" value="InterPro"/>
</dbReference>
<dbReference type="KEGG" id="taqu:KDW03_05595"/>
<keyword evidence="3" id="KW-0815">Transposition</keyword>
<organism evidence="6 7">
    <name type="scientific">Thermospira aquatica</name>
    <dbReference type="NCBI Taxonomy" id="2828656"/>
    <lineage>
        <taxon>Bacteria</taxon>
        <taxon>Pseudomonadati</taxon>
        <taxon>Spirochaetota</taxon>
        <taxon>Spirochaetia</taxon>
        <taxon>Brevinematales</taxon>
        <taxon>Thermospiraceae</taxon>
        <taxon>Thermospira</taxon>
    </lineage>
</organism>
<evidence type="ECO:0000256" key="2">
    <source>
        <dbReference type="ARBA" id="ARBA00010961"/>
    </source>
</evidence>
<evidence type="ECO:0000256" key="5">
    <source>
        <dbReference type="ARBA" id="ARBA00023172"/>
    </source>
</evidence>
<dbReference type="GO" id="GO:0004803">
    <property type="term" value="F:transposase activity"/>
    <property type="evidence" value="ECO:0007669"/>
    <property type="project" value="InterPro"/>
</dbReference>
<comment type="similarity">
    <text evidence="2">Belongs to the transposase mutator family.</text>
</comment>
<dbReference type="Pfam" id="PF00872">
    <property type="entry name" value="Transposase_mut"/>
    <property type="match status" value="1"/>
</dbReference>
<evidence type="ECO:0000256" key="3">
    <source>
        <dbReference type="ARBA" id="ARBA00022578"/>
    </source>
</evidence>
<accession>A0AAX3BG97</accession>
<comment type="function">
    <text evidence="1">Required for the transposition of the insertion element.</text>
</comment>
<evidence type="ECO:0000313" key="6">
    <source>
        <dbReference type="EMBL" id="URA11372.1"/>
    </source>
</evidence>
<evidence type="ECO:0000256" key="4">
    <source>
        <dbReference type="ARBA" id="ARBA00023125"/>
    </source>
</evidence>
<dbReference type="Proteomes" id="UP001056539">
    <property type="component" value="Chromosome"/>
</dbReference>
<keyword evidence="5" id="KW-0233">DNA recombination</keyword>
<evidence type="ECO:0000313" key="7">
    <source>
        <dbReference type="Proteomes" id="UP001056539"/>
    </source>
</evidence>
<keyword evidence="4" id="KW-0238">DNA-binding</keyword>
<keyword evidence="7" id="KW-1185">Reference proteome</keyword>
<dbReference type="EMBL" id="CP073355">
    <property type="protein sequence ID" value="URA11372.1"/>
    <property type="molecule type" value="Genomic_DNA"/>
</dbReference>
<reference evidence="6" key="2">
    <citation type="submission" date="2022-06" db="EMBL/GenBank/DDBJ databases">
        <title>Thermospira aquatica gen. nov., sp. nov.</title>
        <authorList>
            <person name="Ben Ali Gam Z."/>
            <person name="Labat M."/>
        </authorList>
    </citation>
    <scope>NUCLEOTIDE SEQUENCE</scope>
    <source>
        <strain evidence="6">F1F22</strain>
    </source>
</reference>
<proteinExistence type="inferred from homology"/>
<name>A0AAX3BG97_9SPIR</name>
<protein>
    <submittedName>
        <fullName evidence="6">Transposase</fullName>
    </submittedName>
</protein>
<sequence>MAGNFADIRERGVKQIHFIVSDGLSGMKNAVSTLCSPCHEKHTG</sequence>
<dbReference type="AlphaFoldDB" id="A0AAX3BG97"/>
<dbReference type="InterPro" id="IPR001207">
    <property type="entry name" value="Transposase_mutator"/>
</dbReference>
<reference evidence="6" key="1">
    <citation type="submission" date="2021-04" db="EMBL/GenBank/DDBJ databases">
        <authorList>
            <person name="Postec A."/>
        </authorList>
    </citation>
    <scope>NUCLEOTIDE SEQUENCE</scope>
    <source>
        <strain evidence="6">F1F22</strain>
    </source>
</reference>
<gene>
    <name evidence="6" type="ORF">KDW03_05595</name>
</gene>
<dbReference type="GO" id="GO:0003677">
    <property type="term" value="F:DNA binding"/>
    <property type="evidence" value="ECO:0007669"/>
    <property type="project" value="UniProtKB-KW"/>
</dbReference>
<evidence type="ECO:0000256" key="1">
    <source>
        <dbReference type="ARBA" id="ARBA00002190"/>
    </source>
</evidence>